<dbReference type="Gene3D" id="6.10.250.240">
    <property type="match status" value="1"/>
</dbReference>
<dbReference type="AlphaFoldDB" id="A0A1N6SSZ2"/>
<dbReference type="CDD" id="cd01025">
    <property type="entry name" value="TOPRIM_recR"/>
    <property type="match status" value="1"/>
</dbReference>
<dbReference type="RefSeq" id="WP_076601557.1">
    <property type="nucleotide sequence ID" value="NZ_FTMD01000004.1"/>
</dbReference>
<dbReference type="EMBL" id="FTMD01000004">
    <property type="protein sequence ID" value="SIQ44229.1"/>
    <property type="molecule type" value="Genomic_DNA"/>
</dbReference>
<dbReference type="PANTHER" id="PTHR30446:SF0">
    <property type="entry name" value="RECOMBINATION PROTEIN RECR"/>
    <property type="match status" value="1"/>
</dbReference>
<keyword evidence="5 7" id="KW-0233">DNA recombination</keyword>
<protein>
    <recommendedName>
        <fullName evidence="7">Recombination protein RecR</fullName>
    </recommendedName>
</protein>
<dbReference type="InterPro" id="IPR006171">
    <property type="entry name" value="TOPRIM_dom"/>
</dbReference>
<dbReference type="Gene3D" id="1.10.8.420">
    <property type="entry name" value="RecR Domain 1"/>
    <property type="match status" value="1"/>
</dbReference>
<feature type="zinc finger region" description="C4-type" evidence="7">
    <location>
        <begin position="57"/>
        <end position="72"/>
    </location>
</feature>
<dbReference type="STRING" id="34027.SAMN05421829_104209"/>
<dbReference type="InterPro" id="IPR000093">
    <property type="entry name" value="DNA_Rcmb_RecR"/>
</dbReference>
<comment type="similarity">
    <text evidence="7">Belongs to the RecR family.</text>
</comment>
<keyword evidence="2 7" id="KW-0227">DNA damage</keyword>
<evidence type="ECO:0000256" key="3">
    <source>
        <dbReference type="ARBA" id="ARBA00022771"/>
    </source>
</evidence>
<reference evidence="10" key="1">
    <citation type="submission" date="2017-01" db="EMBL/GenBank/DDBJ databases">
        <authorList>
            <person name="Varghese N."/>
            <person name="Submissions S."/>
        </authorList>
    </citation>
    <scope>NUCLEOTIDE SEQUENCE [LARGE SCALE GENOMIC DNA]</scope>
    <source>
        <strain evidence="10">ATCC 51758</strain>
    </source>
</reference>
<dbReference type="PANTHER" id="PTHR30446">
    <property type="entry name" value="RECOMBINATION PROTEIN RECR"/>
    <property type="match status" value="1"/>
</dbReference>
<dbReference type="Pfam" id="PF21175">
    <property type="entry name" value="RecR_C"/>
    <property type="match status" value="1"/>
</dbReference>
<dbReference type="PROSITE" id="PS50880">
    <property type="entry name" value="TOPRIM"/>
    <property type="match status" value="1"/>
</dbReference>
<dbReference type="NCBIfam" id="TIGR00615">
    <property type="entry name" value="recR"/>
    <property type="match status" value="1"/>
</dbReference>
<evidence type="ECO:0000256" key="7">
    <source>
        <dbReference type="HAMAP-Rule" id="MF_00017"/>
    </source>
</evidence>
<dbReference type="Gene3D" id="3.40.1360.10">
    <property type="match status" value="1"/>
</dbReference>
<keyword evidence="1 7" id="KW-0479">Metal-binding</keyword>
<comment type="function">
    <text evidence="7">May play a role in DNA repair. It seems to be involved in an RecBC-independent recombinational process of DNA repair. It may act with RecF and RecO.</text>
</comment>
<evidence type="ECO:0000313" key="10">
    <source>
        <dbReference type="Proteomes" id="UP000186819"/>
    </source>
</evidence>
<evidence type="ECO:0000256" key="4">
    <source>
        <dbReference type="ARBA" id="ARBA00022833"/>
    </source>
</evidence>
<dbReference type="GO" id="GO:0003677">
    <property type="term" value="F:DNA binding"/>
    <property type="evidence" value="ECO:0007669"/>
    <property type="project" value="UniProtKB-UniRule"/>
</dbReference>
<dbReference type="HAMAP" id="MF_00017">
    <property type="entry name" value="RecR"/>
    <property type="match status" value="1"/>
</dbReference>
<dbReference type="InterPro" id="IPR015967">
    <property type="entry name" value="Rcmb_RecR_Znf"/>
</dbReference>
<organism evidence="9 10">
    <name type="scientific">Aromatoleum tolulyticum</name>
    <dbReference type="NCBI Taxonomy" id="34027"/>
    <lineage>
        <taxon>Bacteria</taxon>
        <taxon>Pseudomonadati</taxon>
        <taxon>Pseudomonadota</taxon>
        <taxon>Betaproteobacteria</taxon>
        <taxon>Rhodocyclales</taxon>
        <taxon>Rhodocyclaceae</taxon>
        <taxon>Aromatoleum</taxon>
    </lineage>
</organism>
<keyword evidence="6 7" id="KW-0234">DNA repair</keyword>
<dbReference type="Pfam" id="PF21176">
    <property type="entry name" value="RecR_HhH"/>
    <property type="match status" value="1"/>
</dbReference>
<evidence type="ECO:0000256" key="1">
    <source>
        <dbReference type="ARBA" id="ARBA00022723"/>
    </source>
</evidence>
<keyword evidence="10" id="KW-1185">Reference proteome</keyword>
<keyword evidence="3 7" id="KW-0863">Zinc-finger</keyword>
<dbReference type="SMART" id="SM00493">
    <property type="entry name" value="TOPRIM"/>
    <property type="match status" value="1"/>
</dbReference>
<accession>A0A1N6SSZ2</accession>
<dbReference type="GO" id="GO:0006310">
    <property type="term" value="P:DNA recombination"/>
    <property type="evidence" value="ECO:0007669"/>
    <property type="project" value="UniProtKB-UniRule"/>
</dbReference>
<dbReference type="InterPro" id="IPR034137">
    <property type="entry name" value="TOPRIM_RecR"/>
</dbReference>
<feature type="domain" description="Toprim" evidence="8">
    <location>
        <begin position="80"/>
        <end position="175"/>
    </location>
</feature>
<dbReference type="GO" id="GO:0008270">
    <property type="term" value="F:zinc ion binding"/>
    <property type="evidence" value="ECO:0007669"/>
    <property type="project" value="UniProtKB-KW"/>
</dbReference>
<dbReference type="GO" id="GO:0006281">
    <property type="term" value="P:DNA repair"/>
    <property type="evidence" value="ECO:0007669"/>
    <property type="project" value="UniProtKB-UniRule"/>
</dbReference>
<name>A0A1N6SSZ2_9RHOO</name>
<evidence type="ECO:0000259" key="8">
    <source>
        <dbReference type="PROSITE" id="PS50880"/>
    </source>
</evidence>
<evidence type="ECO:0000256" key="6">
    <source>
        <dbReference type="ARBA" id="ARBA00023204"/>
    </source>
</evidence>
<gene>
    <name evidence="7" type="primary">recR</name>
    <name evidence="9" type="ORF">SAMN05421829_104209</name>
</gene>
<sequence>MSSPSSLDELIEALRALPSVGPKSAQRMAYHLLQRDQRGAGRLARALAHALEVLRHCERCNTFSETDICQRCANPQRDHSLLCVVEMPADLAMMEQTQLYNGLYYVLMGRLSPLDGIGPRELRLDKLLARASDGAVKEVILATNFTNEGEATAHVIAELLAARGVRVSRLSRGVPVGGELEHTDSGTIAQALVERRAL</sequence>
<dbReference type="Pfam" id="PF13662">
    <property type="entry name" value="Toprim_4"/>
    <property type="match status" value="1"/>
</dbReference>
<dbReference type="Pfam" id="PF02132">
    <property type="entry name" value="RecR_ZnF"/>
    <property type="match status" value="1"/>
</dbReference>
<evidence type="ECO:0000313" key="9">
    <source>
        <dbReference type="EMBL" id="SIQ44229.1"/>
    </source>
</evidence>
<dbReference type="InterPro" id="IPR023627">
    <property type="entry name" value="Rcmb_RecR"/>
</dbReference>
<dbReference type="Proteomes" id="UP000186819">
    <property type="component" value="Unassembled WGS sequence"/>
</dbReference>
<evidence type="ECO:0000256" key="2">
    <source>
        <dbReference type="ARBA" id="ARBA00022763"/>
    </source>
</evidence>
<dbReference type="OrthoDB" id="9802672at2"/>
<keyword evidence="4 7" id="KW-0862">Zinc</keyword>
<evidence type="ECO:0000256" key="5">
    <source>
        <dbReference type="ARBA" id="ARBA00023172"/>
    </source>
</evidence>
<dbReference type="SUPFAM" id="SSF111304">
    <property type="entry name" value="Recombination protein RecR"/>
    <property type="match status" value="1"/>
</dbReference>
<proteinExistence type="inferred from homology"/>